<dbReference type="EMBL" id="CM042061">
    <property type="protein sequence ID" value="KAI3673601.1"/>
    <property type="molecule type" value="Genomic_DNA"/>
</dbReference>
<protein>
    <submittedName>
        <fullName evidence="1">Uncharacterized protein</fullName>
    </submittedName>
</protein>
<proteinExistence type="predicted"/>
<reference evidence="2" key="1">
    <citation type="journal article" date="2022" name="Mol. Ecol. Resour.">
        <title>The genomes of chicory, endive, great burdock and yacon provide insights into Asteraceae palaeo-polyploidization history and plant inulin production.</title>
        <authorList>
            <person name="Fan W."/>
            <person name="Wang S."/>
            <person name="Wang H."/>
            <person name="Wang A."/>
            <person name="Jiang F."/>
            <person name="Liu H."/>
            <person name="Zhao H."/>
            <person name="Xu D."/>
            <person name="Zhang Y."/>
        </authorList>
    </citation>
    <scope>NUCLEOTIDE SEQUENCE [LARGE SCALE GENOMIC DNA]</scope>
    <source>
        <strain evidence="2">cv. Niubang</strain>
    </source>
</reference>
<evidence type="ECO:0000313" key="2">
    <source>
        <dbReference type="Proteomes" id="UP001055879"/>
    </source>
</evidence>
<dbReference type="Proteomes" id="UP001055879">
    <property type="component" value="Linkage Group LG15"/>
</dbReference>
<name>A0ACB8XTT4_ARCLA</name>
<keyword evidence="2" id="KW-1185">Reference proteome</keyword>
<organism evidence="1 2">
    <name type="scientific">Arctium lappa</name>
    <name type="common">Greater burdock</name>
    <name type="synonym">Lappa major</name>
    <dbReference type="NCBI Taxonomy" id="4217"/>
    <lineage>
        <taxon>Eukaryota</taxon>
        <taxon>Viridiplantae</taxon>
        <taxon>Streptophyta</taxon>
        <taxon>Embryophyta</taxon>
        <taxon>Tracheophyta</taxon>
        <taxon>Spermatophyta</taxon>
        <taxon>Magnoliopsida</taxon>
        <taxon>eudicotyledons</taxon>
        <taxon>Gunneridae</taxon>
        <taxon>Pentapetalae</taxon>
        <taxon>asterids</taxon>
        <taxon>campanulids</taxon>
        <taxon>Asterales</taxon>
        <taxon>Asteraceae</taxon>
        <taxon>Carduoideae</taxon>
        <taxon>Cardueae</taxon>
        <taxon>Arctiinae</taxon>
        <taxon>Arctium</taxon>
    </lineage>
</organism>
<gene>
    <name evidence="1" type="ORF">L6452_39724</name>
</gene>
<reference evidence="1 2" key="2">
    <citation type="journal article" date="2022" name="Mol. Ecol. Resour.">
        <title>The genomes of chicory, endive, great burdock and yacon provide insights into Asteraceae paleo-polyploidization history and plant inulin production.</title>
        <authorList>
            <person name="Fan W."/>
            <person name="Wang S."/>
            <person name="Wang H."/>
            <person name="Wang A."/>
            <person name="Jiang F."/>
            <person name="Liu H."/>
            <person name="Zhao H."/>
            <person name="Xu D."/>
            <person name="Zhang Y."/>
        </authorList>
    </citation>
    <scope>NUCLEOTIDE SEQUENCE [LARGE SCALE GENOMIC DNA]</scope>
    <source>
        <strain evidence="2">cv. Niubang</strain>
    </source>
</reference>
<accession>A0ACB8XTT4</accession>
<comment type="caution">
    <text evidence="1">The sequence shown here is derived from an EMBL/GenBank/DDBJ whole genome shotgun (WGS) entry which is preliminary data.</text>
</comment>
<sequence>MQDSMEGGKVYSLINLTSTKKISYISPFHLFPFLLKKINILVISLSLIPFVSFGFSLYLARLSFSL</sequence>
<evidence type="ECO:0000313" key="1">
    <source>
        <dbReference type="EMBL" id="KAI3673601.1"/>
    </source>
</evidence>